<dbReference type="RefSeq" id="WP_230739653.1">
    <property type="nucleotide sequence ID" value="NZ_PGCK01000001.1"/>
</dbReference>
<gene>
    <name evidence="1" type="ORF">CUJ83_01175</name>
</gene>
<dbReference type="AlphaFoldDB" id="A0AAP2W5R2"/>
<organism evidence="1 2">
    <name type="scientific">Methanooceanicella nereidis</name>
    <dbReference type="NCBI Taxonomy" id="2052831"/>
    <lineage>
        <taxon>Archaea</taxon>
        <taxon>Methanobacteriati</taxon>
        <taxon>Methanobacteriota</taxon>
        <taxon>Stenosarchaea group</taxon>
        <taxon>Methanomicrobia</taxon>
        <taxon>Methanocellales</taxon>
        <taxon>Methanocellaceae</taxon>
        <taxon>Methanooceanicella</taxon>
    </lineage>
</organism>
<dbReference type="Proteomes" id="UP001320159">
    <property type="component" value="Unassembled WGS sequence"/>
</dbReference>
<reference evidence="1 2" key="1">
    <citation type="submission" date="2017-11" db="EMBL/GenBank/DDBJ databases">
        <title>Isolation and Characterization of Family Methanocellaceae Species from Potential Methane Hydrate Area Offshore Southwestern Taiwan.</title>
        <authorList>
            <person name="Zhang W.-L."/>
            <person name="Chen W.-C."/>
            <person name="Lai M.-C."/>
            <person name="Chen S.-C."/>
        </authorList>
    </citation>
    <scope>NUCLEOTIDE SEQUENCE [LARGE SCALE GENOMIC DNA]</scope>
    <source>
        <strain evidence="1 2">CWC-04</strain>
    </source>
</reference>
<sequence length="151" mass="16451">MLKEVIRARGHKNVTATHRSTFEITKDEEISPSADCIIAVSADRSVSGLSDGFRSLLACDDAFITAVITSGDHSDTVTGWGSKDMTLSDTHSAVFRVSDFVCPRTIMIYADKPASRLDRGLVSSLSAGNEVTIELTVEKRERPKPSMDILF</sequence>
<comment type="caution">
    <text evidence="1">The sequence shown here is derived from an EMBL/GenBank/DDBJ whole genome shotgun (WGS) entry which is preliminary data.</text>
</comment>
<evidence type="ECO:0000313" key="1">
    <source>
        <dbReference type="EMBL" id="MCD1293609.1"/>
    </source>
</evidence>
<dbReference type="EMBL" id="PGCK01000001">
    <property type="protein sequence ID" value="MCD1293609.1"/>
    <property type="molecule type" value="Genomic_DNA"/>
</dbReference>
<keyword evidence="2" id="KW-1185">Reference proteome</keyword>
<dbReference type="PANTHER" id="PTHR40696">
    <property type="entry name" value="DUF371 FAMILY PROTEIN"/>
    <property type="match status" value="1"/>
</dbReference>
<evidence type="ECO:0000313" key="2">
    <source>
        <dbReference type="Proteomes" id="UP001320159"/>
    </source>
</evidence>
<dbReference type="InterPro" id="IPR007171">
    <property type="entry name" value="DUF371"/>
</dbReference>
<dbReference type="PANTHER" id="PTHR40696:SF1">
    <property type="entry name" value="DUF371 DOMAIN-CONTAINING PROTEIN"/>
    <property type="match status" value="1"/>
</dbReference>
<protein>
    <submittedName>
        <fullName evidence="1">DUF371 domain-containing protein</fullName>
    </submittedName>
</protein>
<accession>A0AAP2W5R2</accession>
<name>A0AAP2W5R2_9EURY</name>
<dbReference type="Pfam" id="PF04027">
    <property type="entry name" value="DUF371"/>
    <property type="match status" value="1"/>
</dbReference>
<dbReference type="Gene3D" id="2.60.120.630">
    <property type="entry name" value="mth639 domain like"/>
    <property type="match status" value="1"/>
</dbReference>
<dbReference type="InterPro" id="IPR023131">
    <property type="entry name" value="Mth639-like_dom_sf"/>
</dbReference>
<proteinExistence type="predicted"/>